<feature type="region of interest" description="Disordered" evidence="3">
    <location>
        <begin position="138"/>
        <end position="168"/>
    </location>
</feature>
<accession>A0A1H4NZM8</accession>
<evidence type="ECO:0000256" key="2">
    <source>
        <dbReference type="ARBA" id="ARBA00023295"/>
    </source>
</evidence>
<dbReference type="AlphaFoldDB" id="A0A1H4NZM8"/>
<keyword evidence="4" id="KW-0732">Signal</keyword>
<dbReference type="GO" id="GO:0016798">
    <property type="term" value="F:hydrolase activity, acting on glycosyl bonds"/>
    <property type="evidence" value="ECO:0007669"/>
    <property type="project" value="UniProtKB-KW"/>
</dbReference>
<dbReference type="Gene3D" id="3.20.20.80">
    <property type="entry name" value="Glycosidases"/>
    <property type="match status" value="1"/>
</dbReference>
<keyword evidence="1" id="KW-0378">Hydrolase</keyword>
<dbReference type="InterPro" id="IPR014756">
    <property type="entry name" value="Ig_E-set"/>
</dbReference>
<dbReference type="InterPro" id="IPR013783">
    <property type="entry name" value="Ig-like_fold"/>
</dbReference>
<evidence type="ECO:0000256" key="3">
    <source>
        <dbReference type="SAM" id="MobiDB-lite"/>
    </source>
</evidence>
<evidence type="ECO:0000256" key="1">
    <source>
        <dbReference type="ARBA" id="ARBA00022801"/>
    </source>
</evidence>
<dbReference type="EMBL" id="FNSD01000001">
    <property type="protein sequence ID" value="SEC00132.1"/>
    <property type="molecule type" value="Genomic_DNA"/>
</dbReference>
<dbReference type="SUPFAM" id="SSF51011">
    <property type="entry name" value="Glycosyl hydrolase domain"/>
    <property type="match status" value="1"/>
</dbReference>
<proteinExistence type="predicted"/>
<reference evidence="6 7" key="1">
    <citation type="submission" date="2016-10" db="EMBL/GenBank/DDBJ databases">
        <authorList>
            <person name="de Groot N.N."/>
        </authorList>
    </citation>
    <scope>NUCLEOTIDE SEQUENCE [LARGE SCALE GENOMIC DNA]</scope>
    <source>
        <strain evidence="6 7">AB35.6</strain>
    </source>
</reference>
<dbReference type="SMART" id="SM00642">
    <property type="entry name" value="Aamy"/>
    <property type="match status" value="1"/>
</dbReference>
<dbReference type="Proteomes" id="UP000182409">
    <property type="component" value="Unassembled WGS sequence"/>
</dbReference>
<dbReference type="InterPro" id="IPR013780">
    <property type="entry name" value="Glyco_hydro_b"/>
</dbReference>
<evidence type="ECO:0000313" key="6">
    <source>
        <dbReference type="EMBL" id="SEC00132.1"/>
    </source>
</evidence>
<dbReference type="InterPro" id="IPR015171">
    <property type="entry name" value="Cyc-maltodext_N"/>
</dbReference>
<sequence>MLRFRSVFVSLSLAACSCLPMAAQAPAIKKIDPPNWWVNMPAPMLLLNGEHFTGARFTINGIAIDHTVISDNGHWAELWLAKDAARAGSVTITVESAQGKTTAPFRFETRRDANDGFAGFSSKDVMYLIMTDRFADGDTTNDGPEAKDSADSAAAQAQRKDPHGWHGGDLRGIEQHLDYLQALGINTVWITPVYQNHDRNSYHGYGATDMYAVDEHYGSLDDLKSLSKALHTRGMKLVLDTVPNHVGPAHPWVNDEPEPTWFHGTKAKHTVAQMEFQPLTNSHAPWSTQRDITEGWFVDTLPDNNQSNPANAKYLTQNAIWWTEEAGLDGLRIDTFPYVQRDFWTEFNGTLHTLYPNLTSVGEVSGTDPIINSSFAGGVTRDGADTKLWTPLDYPLHFAIRNAFTGFSPMTELTTILRQDSLYPHPERLVPFLDNHDLIRFASEPNATLRGGELAMAFLATVRGMPQLYSGNELYMEGWQDPDNRRDFPGGFAGEKGDVFQATSRTPVQAEMFDWTSRLLAVRKATPALQTGALQILYTSTDSIVYTRTEGKQHVLIALHRGGEDVTLHMPTAETSLAGLQNSTSLFGTGSVQSEKNGLAIQLPANSVVISSMQ</sequence>
<feature type="compositionally biased region" description="Basic and acidic residues" evidence="3">
    <location>
        <begin position="158"/>
        <end position="168"/>
    </location>
</feature>
<organism evidence="6 7">
    <name type="scientific">Terriglobus roseus</name>
    <dbReference type="NCBI Taxonomy" id="392734"/>
    <lineage>
        <taxon>Bacteria</taxon>
        <taxon>Pseudomonadati</taxon>
        <taxon>Acidobacteriota</taxon>
        <taxon>Terriglobia</taxon>
        <taxon>Terriglobales</taxon>
        <taxon>Acidobacteriaceae</taxon>
        <taxon>Terriglobus</taxon>
    </lineage>
</organism>
<evidence type="ECO:0000259" key="5">
    <source>
        <dbReference type="SMART" id="SM00642"/>
    </source>
</evidence>
<dbReference type="PANTHER" id="PTHR10357:SF210">
    <property type="entry name" value="MALTODEXTRIN GLUCOSIDASE"/>
    <property type="match status" value="1"/>
</dbReference>
<feature type="domain" description="Glycosyl hydrolase family 13 catalytic" evidence="5">
    <location>
        <begin position="128"/>
        <end position="523"/>
    </location>
</feature>
<gene>
    <name evidence="6" type="ORF">SAMN05443244_2396</name>
</gene>
<dbReference type="InterPro" id="IPR006047">
    <property type="entry name" value="GH13_cat_dom"/>
</dbReference>
<name>A0A1H4NZM8_9BACT</name>
<dbReference type="Gene3D" id="2.60.40.1180">
    <property type="entry name" value="Golgi alpha-mannosidase II"/>
    <property type="match status" value="1"/>
</dbReference>
<dbReference type="SUPFAM" id="SSF81296">
    <property type="entry name" value="E set domains"/>
    <property type="match status" value="1"/>
</dbReference>
<feature type="chain" id="PRO_5010234679" evidence="4">
    <location>
        <begin position="23"/>
        <end position="614"/>
    </location>
</feature>
<dbReference type="Gene3D" id="2.60.40.10">
    <property type="entry name" value="Immunoglobulins"/>
    <property type="match status" value="1"/>
</dbReference>
<dbReference type="InterPro" id="IPR017853">
    <property type="entry name" value="GH"/>
</dbReference>
<protein>
    <submittedName>
        <fullName evidence="6">Glycosidase</fullName>
    </submittedName>
</protein>
<evidence type="ECO:0000313" key="7">
    <source>
        <dbReference type="Proteomes" id="UP000182409"/>
    </source>
</evidence>
<dbReference type="Pfam" id="PF00128">
    <property type="entry name" value="Alpha-amylase"/>
    <property type="match status" value="1"/>
</dbReference>
<dbReference type="Pfam" id="PF09087">
    <property type="entry name" value="Cyc-maltodext_N"/>
    <property type="match status" value="1"/>
</dbReference>
<keyword evidence="2 6" id="KW-0326">Glycosidase</keyword>
<dbReference type="PANTHER" id="PTHR10357">
    <property type="entry name" value="ALPHA-AMYLASE FAMILY MEMBER"/>
    <property type="match status" value="1"/>
</dbReference>
<dbReference type="SUPFAM" id="SSF51445">
    <property type="entry name" value="(Trans)glycosidases"/>
    <property type="match status" value="1"/>
</dbReference>
<dbReference type="PROSITE" id="PS51257">
    <property type="entry name" value="PROKAR_LIPOPROTEIN"/>
    <property type="match status" value="1"/>
</dbReference>
<dbReference type="RefSeq" id="WP_074654266.1">
    <property type="nucleotide sequence ID" value="NZ_FNSD01000001.1"/>
</dbReference>
<dbReference type="OrthoDB" id="9805159at2"/>
<feature type="signal peptide" evidence="4">
    <location>
        <begin position="1"/>
        <end position="22"/>
    </location>
</feature>
<evidence type="ECO:0000256" key="4">
    <source>
        <dbReference type="SAM" id="SignalP"/>
    </source>
</evidence>
<dbReference type="GO" id="GO:0005975">
    <property type="term" value="P:carbohydrate metabolic process"/>
    <property type="evidence" value="ECO:0007669"/>
    <property type="project" value="InterPro"/>
</dbReference>